<keyword evidence="2" id="KW-1185">Reference proteome</keyword>
<evidence type="ECO:0000313" key="1">
    <source>
        <dbReference type="EMBL" id="BDU18101.1"/>
    </source>
</evidence>
<proteinExistence type="predicted"/>
<gene>
    <name evidence="1" type="ORF">LA521A_33020</name>
</gene>
<name>A0ABM8DHI2_9GAMM</name>
<dbReference type="EMBL" id="AP027041">
    <property type="protein sequence ID" value="BDU18101.1"/>
    <property type="molecule type" value="Genomic_DNA"/>
</dbReference>
<organism evidence="1 2">
    <name type="scientific">Lysobacter auxotrophicus</name>
    <dbReference type="NCBI Taxonomy" id="2992573"/>
    <lineage>
        <taxon>Bacteria</taxon>
        <taxon>Pseudomonadati</taxon>
        <taxon>Pseudomonadota</taxon>
        <taxon>Gammaproteobacteria</taxon>
        <taxon>Lysobacterales</taxon>
        <taxon>Lysobacteraceae</taxon>
        <taxon>Lysobacter</taxon>
    </lineage>
</organism>
<dbReference type="RefSeq" id="WP_281779981.1">
    <property type="nucleotide sequence ID" value="NZ_AP027041.1"/>
</dbReference>
<accession>A0ABM8DHI2</accession>
<evidence type="ECO:0000313" key="2">
    <source>
        <dbReference type="Proteomes" id="UP001317822"/>
    </source>
</evidence>
<dbReference type="Proteomes" id="UP001317822">
    <property type="component" value="Chromosome"/>
</dbReference>
<reference evidence="1 2" key="1">
    <citation type="journal article" date="2023" name="Int. J. Syst. Evol. Microbiol.">
        <title>Physiological and genomic analyses of cobalamin (vitamin B12)-auxotrophy of Lysobacter auxotrophicus sp. nov., a methionine-auxotrophic chitinolytic bacterium isolated from chitin-treated soil.</title>
        <authorList>
            <person name="Saito A."/>
            <person name="Dohra H."/>
            <person name="Hamada M."/>
            <person name="Moriuchi R."/>
            <person name="Kotsuchibashi Y."/>
            <person name="Mori K."/>
        </authorList>
    </citation>
    <scope>NUCLEOTIDE SEQUENCE [LARGE SCALE GENOMIC DNA]</scope>
    <source>
        <strain evidence="1 2">5-21a</strain>
    </source>
</reference>
<protein>
    <submittedName>
        <fullName evidence="1">Uncharacterized protein</fullName>
    </submittedName>
</protein>
<sequence length="270" mass="29477">MRPTPFSRPTIVAATELLDRHSQAGINRVVIRLGLEAEVSSSSDLSVGKKCALIARAIVLRPDRVLETVDGPMTLGEAVVREAVKLAQPASTDDAHTAFLRGLARDGFVLVPAVGGQNASIRAALPNEIQLPATDDDVHHLLRHFGFITPLGHLDQAIDAHTRGDWAACNAQLRSFLEGLFDDIARLTYPQQAAQLATSDNRRTLLGNEGFLDSGRGEWSIDGKNYVNGLFKMLHTHGSHPGLSNEDHSTFRLHVVLVTAGMYLRRLYRP</sequence>